<comment type="caution">
    <text evidence="1">The sequence shown here is derived from an EMBL/GenBank/DDBJ whole genome shotgun (WGS) entry which is preliminary data.</text>
</comment>
<dbReference type="Proteomes" id="UP000429555">
    <property type="component" value="Unassembled WGS sequence"/>
</dbReference>
<protein>
    <submittedName>
        <fullName evidence="1">Uncharacterized protein</fullName>
    </submittedName>
</protein>
<dbReference type="RefSeq" id="WP_160343783.1">
    <property type="nucleotide sequence ID" value="NZ_WKJZ01000001.1"/>
</dbReference>
<accession>A0A6I4KWF4</accession>
<reference evidence="1 2" key="1">
    <citation type="submission" date="2019-11" db="EMBL/GenBank/DDBJ databases">
        <title>Pseudomonas flavidum sp. nov., isolated from Baiyang Lake.</title>
        <authorList>
            <person name="Zhao Y."/>
        </authorList>
    </citation>
    <scope>NUCLEOTIDE SEQUENCE [LARGE SCALE GENOMIC DNA]</scope>
    <source>
        <strain evidence="2">R-22-3 w-18</strain>
    </source>
</reference>
<keyword evidence="2" id="KW-1185">Reference proteome</keyword>
<organism evidence="1 2">
    <name type="scientific">Pseudomonas xionganensis</name>
    <dbReference type="NCBI Taxonomy" id="2654845"/>
    <lineage>
        <taxon>Bacteria</taxon>
        <taxon>Pseudomonadati</taxon>
        <taxon>Pseudomonadota</taxon>
        <taxon>Gammaproteobacteria</taxon>
        <taxon>Pseudomonadales</taxon>
        <taxon>Pseudomonadaceae</taxon>
        <taxon>Pseudomonas</taxon>
    </lineage>
</organism>
<gene>
    <name evidence="1" type="ORF">GJV18_05950</name>
</gene>
<evidence type="ECO:0000313" key="1">
    <source>
        <dbReference type="EMBL" id="MVW74856.1"/>
    </source>
</evidence>
<evidence type="ECO:0000313" key="2">
    <source>
        <dbReference type="Proteomes" id="UP000429555"/>
    </source>
</evidence>
<proteinExistence type="predicted"/>
<dbReference type="AlphaFoldDB" id="A0A6I4KWF4"/>
<dbReference type="EMBL" id="WKJZ01000001">
    <property type="protein sequence ID" value="MVW74856.1"/>
    <property type="molecule type" value="Genomic_DNA"/>
</dbReference>
<name>A0A6I4KWF4_9PSED</name>
<sequence>MPLTDAQLAVRQTVLHSPDALDCTLYRADENDPDAEELDLGDAKLLFIGPFEAPADWDAAERADYFGDSAPELFFSARVECLAEPDSKAWFSADVGDYVATLPGAGEVLMYYVHDYLEEPDGSLSYVLLRDEELLE</sequence>